<keyword evidence="2" id="KW-1185">Reference proteome</keyword>
<dbReference type="OrthoDB" id="5953307at2"/>
<dbReference type="PIRSF" id="PIRSF034110">
    <property type="entry name" value="DUF1203"/>
    <property type="match status" value="1"/>
</dbReference>
<sequence>MNKFKIVPLSQAYAQRIRQTMKDDFGHQVTEKVASGAGPCRVSLKPFVKGVDKRMVFTHSPFAIDNTYNQPGPVFINSENVEEYSDIHRFPPEIKANKKSFPLTLIGYNKNQQMAFTQLVGDADVDELIVAIFDTHPEVEYLHARNAEACCYICQIERFN</sequence>
<dbReference type="Proteomes" id="UP000218263">
    <property type="component" value="Chromosome"/>
</dbReference>
<dbReference type="EMBL" id="AP017313">
    <property type="protein sequence ID" value="BAU53350.1"/>
    <property type="molecule type" value="Genomic_DNA"/>
</dbReference>
<proteinExistence type="predicted"/>
<reference evidence="1 2" key="1">
    <citation type="submission" date="2015-12" db="EMBL/GenBank/DDBJ databases">
        <title>Genome sequence of Mucilaginibacter gotjawali.</title>
        <authorList>
            <person name="Lee J.S."/>
            <person name="Lee K.C."/>
            <person name="Kim K.K."/>
            <person name="Lee B.W."/>
        </authorList>
    </citation>
    <scope>NUCLEOTIDE SEQUENCE [LARGE SCALE GENOMIC DNA]</scope>
    <source>
        <strain evidence="1 2">SA3-7</strain>
    </source>
</reference>
<protein>
    <submittedName>
        <fullName evidence="1">Uncharacterized protein</fullName>
    </submittedName>
</protein>
<evidence type="ECO:0000313" key="2">
    <source>
        <dbReference type="Proteomes" id="UP000218263"/>
    </source>
</evidence>
<organism evidence="1 2">
    <name type="scientific">Mucilaginibacter gotjawali</name>
    <dbReference type="NCBI Taxonomy" id="1550579"/>
    <lineage>
        <taxon>Bacteria</taxon>
        <taxon>Pseudomonadati</taxon>
        <taxon>Bacteroidota</taxon>
        <taxon>Sphingobacteriia</taxon>
        <taxon>Sphingobacteriales</taxon>
        <taxon>Sphingobacteriaceae</taxon>
        <taxon>Mucilaginibacter</taxon>
    </lineage>
</organism>
<name>A0A110B264_9SPHI</name>
<dbReference type="InterPro" id="IPR009593">
    <property type="entry name" value="DUF1203"/>
</dbReference>
<dbReference type="RefSeq" id="WP_096350863.1">
    <property type="nucleotide sequence ID" value="NZ_AP017313.1"/>
</dbReference>
<dbReference type="Pfam" id="PF06718">
    <property type="entry name" value="DUF1203"/>
    <property type="match status" value="1"/>
</dbReference>
<dbReference type="AlphaFoldDB" id="A0A110B264"/>
<gene>
    <name evidence="1" type="ORF">MgSA37_01517</name>
</gene>
<dbReference type="KEGG" id="mgot:MgSA37_01517"/>
<evidence type="ECO:0000313" key="1">
    <source>
        <dbReference type="EMBL" id="BAU53350.1"/>
    </source>
</evidence>
<accession>A0A110B264</accession>